<dbReference type="PANTHER" id="PTHR43806">
    <property type="entry name" value="PEPTIDASE S8"/>
    <property type="match status" value="1"/>
</dbReference>
<protein>
    <submittedName>
        <fullName evidence="9">S8 family serine peptidase</fullName>
    </submittedName>
</protein>
<feature type="domain" description="Peptidase S8/S53" evidence="8">
    <location>
        <begin position="230"/>
        <end position="486"/>
    </location>
</feature>
<name>A0ABV5I8U4_9ACTN</name>
<organism evidence="9 10">
    <name type="scientific">Nonomuraea spiralis</name>
    <dbReference type="NCBI Taxonomy" id="46182"/>
    <lineage>
        <taxon>Bacteria</taxon>
        <taxon>Bacillati</taxon>
        <taxon>Actinomycetota</taxon>
        <taxon>Actinomycetes</taxon>
        <taxon>Streptosporangiales</taxon>
        <taxon>Streptosporangiaceae</taxon>
        <taxon>Nonomuraea</taxon>
    </lineage>
</organism>
<evidence type="ECO:0000259" key="8">
    <source>
        <dbReference type="Pfam" id="PF00082"/>
    </source>
</evidence>
<dbReference type="PROSITE" id="PS51892">
    <property type="entry name" value="SUBTILASE"/>
    <property type="match status" value="1"/>
</dbReference>
<evidence type="ECO:0000256" key="5">
    <source>
        <dbReference type="PROSITE-ProRule" id="PRU01240"/>
    </source>
</evidence>
<dbReference type="Proteomes" id="UP001589647">
    <property type="component" value="Unassembled WGS sequence"/>
</dbReference>
<dbReference type="CDD" id="cd07487">
    <property type="entry name" value="Peptidases_S8_1"/>
    <property type="match status" value="1"/>
</dbReference>
<comment type="caution">
    <text evidence="9">The sequence shown here is derived from an EMBL/GenBank/DDBJ whole genome shotgun (WGS) entry which is preliminary data.</text>
</comment>
<dbReference type="InterPro" id="IPR015500">
    <property type="entry name" value="Peptidase_S8_subtilisin-rel"/>
</dbReference>
<evidence type="ECO:0000313" key="9">
    <source>
        <dbReference type="EMBL" id="MFB9200949.1"/>
    </source>
</evidence>
<dbReference type="EMBL" id="JBHMEI010000003">
    <property type="protein sequence ID" value="MFB9200949.1"/>
    <property type="molecule type" value="Genomic_DNA"/>
</dbReference>
<feature type="signal peptide" evidence="7">
    <location>
        <begin position="1"/>
        <end position="21"/>
    </location>
</feature>
<keyword evidence="2 5" id="KW-0645">Protease</keyword>
<dbReference type="InterPro" id="IPR050131">
    <property type="entry name" value="Peptidase_S8_subtilisin-like"/>
</dbReference>
<evidence type="ECO:0000256" key="7">
    <source>
        <dbReference type="SAM" id="SignalP"/>
    </source>
</evidence>
<reference evidence="9 10" key="1">
    <citation type="submission" date="2024-09" db="EMBL/GenBank/DDBJ databases">
        <authorList>
            <person name="Sun Q."/>
            <person name="Mori K."/>
        </authorList>
    </citation>
    <scope>NUCLEOTIDE SEQUENCE [LARGE SCALE GENOMIC DNA]</scope>
    <source>
        <strain evidence="9 10">CCM 3426</strain>
    </source>
</reference>
<dbReference type="PRINTS" id="PR00723">
    <property type="entry name" value="SUBTILISIN"/>
</dbReference>
<evidence type="ECO:0000256" key="3">
    <source>
        <dbReference type="ARBA" id="ARBA00022801"/>
    </source>
</evidence>
<gene>
    <name evidence="9" type="ORF">ACFFV7_07085</name>
</gene>
<feature type="chain" id="PRO_5047144674" evidence="7">
    <location>
        <begin position="22"/>
        <end position="1289"/>
    </location>
</feature>
<proteinExistence type="inferred from homology"/>
<keyword evidence="3 5" id="KW-0378">Hydrolase</keyword>
<feature type="active site" description="Charge relay system" evidence="5">
    <location>
        <position position="440"/>
    </location>
</feature>
<dbReference type="RefSeq" id="WP_189646803.1">
    <property type="nucleotide sequence ID" value="NZ_BMRC01000003.1"/>
</dbReference>
<dbReference type="PROSITE" id="PS00137">
    <property type="entry name" value="SUBTILASE_HIS"/>
    <property type="match status" value="1"/>
</dbReference>
<evidence type="ECO:0000313" key="10">
    <source>
        <dbReference type="Proteomes" id="UP001589647"/>
    </source>
</evidence>
<dbReference type="Pfam" id="PF00082">
    <property type="entry name" value="Peptidase_S8"/>
    <property type="match status" value="1"/>
</dbReference>
<evidence type="ECO:0000256" key="6">
    <source>
        <dbReference type="RuleBase" id="RU003355"/>
    </source>
</evidence>
<feature type="active site" description="Charge relay system" evidence="5">
    <location>
        <position position="239"/>
    </location>
</feature>
<evidence type="ECO:0000256" key="2">
    <source>
        <dbReference type="ARBA" id="ARBA00022670"/>
    </source>
</evidence>
<dbReference type="InterPro" id="IPR046450">
    <property type="entry name" value="PA_dom_sf"/>
</dbReference>
<keyword evidence="4 5" id="KW-0720">Serine protease</keyword>
<comment type="similarity">
    <text evidence="1 5 6">Belongs to the peptidase S8 family.</text>
</comment>
<dbReference type="SUPFAM" id="SSF52743">
    <property type="entry name" value="Subtilisin-like"/>
    <property type="match status" value="1"/>
</dbReference>
<dbReference type="PANTHER" id="PTHR43806:SF65">
    <property type="entry name" value="SERINE PROTEASE APRX"/>
    <property type="match status" value="1"/>
</dbReference>
<dbReference type="Gene3D" id="3.40.50.200">
    <property type="entry name" value="Peptidase S8/S53 domain"/>
    <property type="match status" value="1"/>
</dbReference>
<keyword evidence="7" id="KW-0732">Signal</keyword>
<keyword evidence="10" id="KW-1185">Reference proteome</keyword>
<dbReference type="PROSITE" id="PS00138">
    <property type="entry name" value="SUBTILASE_SER"/>
    <property type="match status" value="1"/>
</dbReference>
<accession>A0ABV5I8U4</accession>
<dbReference type="InterPro" id="IPR023828">
    <property type="entry name" value="Peptidase_S8_Ser-AS"/>
</dbReference>
<dbReference type="SUPFAM" id="SSF52025">
    <property type="entry name" value="PA domain"/>
    <property type="match status" value="1"/>
</dbReference>
<dbReference type="InterPro" id="IPR022398">
    <property type="entry name" value="Peptidase_S8_His-AS"/>
</dbReference>
<dbReference type="InterPro" id="IPR000209">
    <property type="entry name" value="Peptidase_S8/S53_dom"/>
</dbReference>
<dbReference type="PROSITE" id="PS00136">
    <property type="entry name" value="SUBTILASE_ASP"/>
    <property type="match status" value="1"/>
</dbReference>
<evidence type="ECO:0000256" key="1">
    <source>
        <dbReference type="ARBA" id="ARBA00011073"/>
    </source>
</evidence>
<sequence>MARRPLAGLTALGLVLSMGMATPSPSPESADTPAPAPGALPAATQLTLITGDVVTYGKAADGTPRADVKPARRAGGAPVTFVTLRKGDSFYVFPSDAMAPVASGQVDKGLFDVAYLAANGYTDAQRPTLPVIVQYGAAEQPAATLSARADALPATASPVALTSVGGAAVKVDKKAAREFWAAAASSPTVSPSARATAPKAIWLDRKMKPVLDKSVPQIGAPQAWAAGYKGKGVKVAVLDTGVDPDHPDLAGRIGAMANFTDDPDARDGHGHGTHVASTIAGSGRYTGVAPEATLLVGKVLDSSGTGTSSQVIAGMQWAATQAKVVSISIGGEYEDQNGPINQAVNTLSAETGALFVVAAGNDGGSRTVNSPGSAAAALTVGAIDREEKLAPFSSRGPSPFDYGLKPDVVAPGVGIVAARARGTSMGSPVDELHTAASGTSMATPHVSGAAAILAGQHPDWTGPQLKAALIGTAKDDGLPAYQQGSGRIDVARAVTQQVRGSGNLDFGFLSSPQNGPATKTITYANDGDQPVTLALRASMAAHRGTAPERVLKLDRDTLTVPAHGTADVAVAFDPSGPATWYEGSVAATGGDVVVRTAVGAFVEPRRVKLKTELIMPDGATDAVSVPWMFIRTDDRDDLDSFYQTVEGEASVYPGTFSVNTIAAWRGENGEWQQSLPTAPEVKVDRDTTVTLDLRKAREVRLETPRATETYLSQYALRRTTATGVVADFLTSYPAYGLHHYWMLPTEPVKQGALDLIGQFWQGAPLVTMKAAGRTLAPRYVGITPDIPKLTGKQTLPLVDVGHGTDLSGLDVKGKLALLDLGDLCPDTTCSGDGLDRVGALAAAGAVGVLGYGASGRAFLDPTGSWAFYPIPTMSLPADQGRALARKPVKVKVEGSPATPYMYSLFFPERGRIPAGLDYRVTKKNLQEIDDRFHSDRPGTVRMSWTPVLLNGSEPFVAWGLDGSWQARTTVTEYVGPVSPDVTWQRDVRMRYDEGDSSRTGYTTVALDVFTKAGRRTERWGMQPRVPGAPRDSDRVIDSGTLTCFACRTGDLFTAAVPVMGPEPNHQEPFTWSANFQAWAGGKDELHLYRDGQEVPLEEKIGALGPVGIKLPTFTLPSDEAEYRLTDTFHTPQPGQRFATDVETAWTFRSKRPESGMKDLTDGLCAGWLVTQVLAPCAPVRRLNLSYDLDLDLDNQATAGLARRITVTGYNGSFGQPDAKLTTLRLSATFDGGAHWVPVPMSASGDHTFTGTITHPPLPRTDGTVGLRAQATDQEGNTVDQTIHKAYGLK</sequence>
<dbReference type="InterPro" id="IPR023827">
    <property type="entry name" value="Peptidase_S8_Asp-AS"/>
</dbReference>
<evidence type="ECO:0000256" key="4">
    <source>
        <dbReference type="ARBA" id="ARBA00022825"/>
    </source>
</evidence>
<dbReference type="Gene3D" id="3.50.30.30">
    <property type="match status" value="1"/>
</dbReference>
<dbReference type="InterPro" id="IPR036852">
    <property type="entry name" value="Peptidase_S8/S53_dom_sf"/>
</dbReference>
<feature type="active site" description="Charge relay system" evidence="5">
    <location>
        <position position="271"/>
    </location>
</feature>